<evidence type="ECO:0000256" key="3">
    <source>
        <dbReference type="ARBA" id="ARBA00022989"/>
    </source>
</evidence>
<keyword evidence="4 5" id="KW-0472">Membrane</keyword>
<feature type="transmembrane region" description="Helical" evidence="5">
    <location>
        <begin position="185"/>
        <end position="203"/>
    </location>
</feature>
<feature type="transmembrane region" description="Helical" evidence="5">
    <location>
        <begin position="46"/>
        <end position="64"/>
    </location>
</feature>
<evidence type="ECO:0000259" key="6">
    <source>
        <dbReference type="PROSITE" id="PS50262"/>
    </source>
</evidence>
<feature type="transmembrane region" description="Helical" evidence="5">
    <location>
        <begin position="101"/>
        <end position="123"/>
    </location>
</feature>
<organism evidence="7">
    <name type="scientific">Wuchereria bancrofti</name>
    <dbReference type="NCBI Taxonomy" id="6293"/>
    <lineage>
        <taxon>Eukaryota</taxon>
        <taxon>Metazoa</taxon>
        <taxon>Ecdysozoa</taxon>
        <taxon>Nematoda</taxon>
        <taxon>Chromadorea</taxon>
        <taxon>Rhabditida</taxon>
        <taxon>Spirurina</taxon>
        <taxon>Spiruromorpha</taxon>
        <taxon>Filarioidea</taxon>
        <taxon>Onchocercidae</taxon>
        <taxon>Wuchereria</taxon>
    </lineage>
</organism>
<dbReference type="AlphaFoldDB" id="A0A1I8EBD6"/>
<feature type="transmembrane region" description="Helical" evidence="5">
    <location>
        <begin position="156"/>
        <end position="173"/>
    </location>
</feature>
<dbReference type="STRING" id="6293.A0A1I8EBD6"/>
<keyword evidence="2 5" id="KW-0812">Transmembrane</keyword>
<dbReference type="Pfam" id="PF00001">
    <property type="entry name" value="7tm_1"/>
    <property type="match status" value="1"/>
</dbReference>
<name>A0A1I8EBD6_WUCBA</name>
<evidence type="ECO:0000256" key="1">
    <source>
        <dbReference type="ARBA" id="ARBA00004370"/>
    </source>
</evidence>
<proteinExistence type="predicted"/>
<dbReference type="GO" id="GO:0004930">
    <property type="term" value="F:G protein-coupled receptor activity"/>
    <property type="evidence" value="ECO:0007669"/>
    <property type="project" value="InterPro"/>
</dbReference>
<sequence length="358" mass="40452">MVNSLVSIRNFKLKDGYKAENMRSNEIFEYTHTIDKMIRGKSITTLLYYMTVTVVAYMMIKYNLVVSGVILPIIGLIGIVGNILVMVVYGSIEQRRYSTNVYLAALALSDFCMICTAIILYGLEAWRHHGPTALATVYGKSAEFVFPISTILQTTSVYFCVAAAADFFVRIVLSARIRDKICTPRFARLSVLSIAIISLLYNVPHFFELRTIDCIDEIRNNTLSVQVCPTELRNNASYYQLYYTYMYTIFMAVGPLLLIVILNVLVVRAVLKNGTSDDSDTISLILVVFMFIFCNSAALLVNFVEMVFAEKADYEENSDKHMTLIIKLIMIIMILVMIRTNQAQAKLILFICGTSNND</sequence>
<feature type="transmembrane region" description="Helical" evidence="5">
    <location>
        <begin position="282"/>
        <end position="301"/>
    </location>
</feature>
<feature type="transmembrane region" description="Helical" evidence="5">
    <location>
        <begin position="321"/>
        <end position="338"/>
    </location>
</feature>
<accession>A0A1I8EBD6</accession>
<dbReference type="GO" id="GO:0016020">
    <property type="term" value="C:membrane"/>
    <property type="evidence" value="ECO:0007669"/>
    <property type="project" value="UniProtKB-SubCell"/>
</dbReference>
<dbReference type="SUPFAM" id="SSF81321">
    <property type="entry name" value="Family A G protein-coupled receptor-like"/>
    <property type="match status" value="1"/>
</dbReference>
<evidence type="ECO:0000256" key="2">
    <source>
        <dbReference type="ARBA" id="ARBA00022692"/>
    </source>
</evidence>
<dbReference type="WBParaSite" id="maker-PairedContig_1286-snap-gene-0.19-mRNA-1">
    <property type="protein sequence ID" value="maker-PairedContig_1286-snap-gene-0.19-mRNA-1"/>
    <property type="gene ID" value="maker-PairedContig_1286-snap-gene-0.19"/>
</dbReference>
<feature type="transmembrane region" description="Helical" evidence="5">
    <location>
        <begin position="245"/>
        <end position="270"/>
    </location>
</feature>
<keyword evidence="3 5" id="KW-1133">Transmembrane helix</keyword>
<dbReference type="PRINTS" id="PR00237">
    <property type="entry name" value="GPCRRHODOPSN"/>
</dbReference>
<dbReference type="PROSITE" id="PS50262">
    <property type="entry name" value="G_PROTEIN_RECEP_F1_2"/>
    <property type="match status" value="1"/>
</dbReference>
<comment type="subcellular location">
    <subcellularLocation>
        <location evidence="1">Membrane</location>
    </subcellularLocation>
</comment>
<evidence type="ECO:0000256" key="5">
    <source>
        <dbReference type="SAM" id="Phobius"/>
    </source>
</evidence>
<dbReference type="InterPro" id="IPR000276">
    <property type="entry name" value="GPCR_Rhodpsn"/>
</dbReference>
<evidence type="ECO:0000256" key="4">
    <source>
        <dbReference type="ARBA" id="ARBA00023136"/>
    </source>
</evidence>
<protein>
    <submittedName>
        <fullName evidence="7">G_PROTEIN_RECEP_F1_2 domain-containing protein</fullName>
    </submittedName>
</protein>
<dbReference type="Gene3D" id="1.20.1070.10">
    <property type="entry name" value="Rhodopsin 7-helix transmembrane proteins"/>
    <property type="match status" value="1"/>
</dbReference>
<dbReference type="InterPro" id="IPR053326">
    <property type="entry name" value="GPCR1-like"/>
</dbReference>
<feature type="domain" description="G-protein coupled receptors family 1 profile" evidence="6">
    <location>
        <begin position="81"/>
        <end position="349"/>
    </location>
</feature>
<dbReference type="InterPro" id="IPR017452">
    <property type="entry name" value="GPCR_Rhodpsn_7TM"/>
</dbReference>
<dbReference type="PANTHER" id="PTHR47632:SF1">
    <property type="entry name" value="G-PROTEIN COUPLED RECEPTORS FAMILY 1 PROFILE DOMAIN-CONTAINING PROTEIN"/>
    <property type="match status" value="1"/>
</dbReference>
<reference evidence="7" key="1">
    <citation type="submission" date="2016-11" db="UniProtKB">
        <authorList>
            <consortium name="WormBaseParasite"/>
        </authorList>
    </citation>
    <scope>IDENTIFICATION</scope>
    <source>
        <strain evidence="7">pt0022</strain>
    </source>
</reference>
<dbReference type="PANTHER" id="PTHR47632">
    <property type="entry name" value="FMRFAMIDE PEPTIDE RECEPTOR FAMILY-RELATED"/>
    <property type="match status" value="1"/>
</dbReference>
<evidence type="ECO:0000313" key="7">
    <source>
        <dbReference type="WBParaSite" id="maker-PairedContig_1286-snap-gene-0.19-mRNA-1"/>
    </source>
</evidence>
<feature type="transmembrane region" description="Helical" evidence="5">
    <location>
        <begin position="70"/>
        <end position="89"/>
    </location>
</feature>